<evidence type="ECO:0000256" key="3">
    <source>
        <dbReference type="ARBA" id="ARBA00022840"/>
    </source>
</evidence>
<organism evidence="6 7">
    <name type="scientific">Nocardia jiangsuensis</name>
    <dbReference type="NCBI Taxonomy" id="1691563"/>
    <lineage>
        <taxon>Bacteria</taxon>
        <taxon>Bacillati</taxon>
        <taxon>Actinomycetota</taxon>
        <taxon>Actinomycetes</taxon>
        <taxon>Mycobacteriales</taxon>
        <taxon>Nocardiaceae</taxon>
        <taxon>Nocardia</taxon>
    </lineage>
</organism>
<dbReference type="PANTHER" id="PTHR43309:SF3">
    <property type="entry name" value="5-OXOPROLINASE SUBUNIT C"/>
    <property type="match status" value="1"/>
</dbReference>
<keyword evidence="7" id="KW-1185">Reference proteome</keyword>
<evidence type="ECO:0000313" key="6">
    <source>
        <dbReference type="EMBL" id="MFC3963754.1"/>
    </source>
</evidence>
<reference evidence="7" key="1">
    <citation type="journal article" date="2019" name="Int. J. Syst. Evol. Microbiol.">
        <title>The Global Catalogue of Microorganisms (GCM) 10K type strain sequencing project: providing services to taxonomists for standard genome sequencing and annotation.</title>
        <authorList>
            <consortium name="The Broad Institute Genomics Platform"/>
            <consortium name="The Broad Institute Genome Sequencing Center for Infectious Disease"/>
            <person name="Wu L."/>
            <person name="Ma J."/>
        </authorList>
    </citation>
    <scope>NUCLEOTIDE SEQUENCE [LARGE SCALE GENOMIC DNA]</scope>
    <source>
        <strain evidence="7">CGMCC 4.7330</strain>
    </source>
</reference>
<keyword evidence="3" id="KW-0067">ATP-binding</keyword>
<gene>
    <name evidence="6" type="ORF">ACFO0B_17310</name>
</gene>
<dbReference type="Gene3D" id="2.40.100.10">
    <property type="entry name" value="Cyclophilin-like"/>
    <property type="match status" value="2"/>
</dbReference>
<dbReference type="SMART" id="SM00796">
    <property type="entry name" value="AHS1"/>
    <property type="match status" value="1"/>
</dbReference>
<protein>
    <submittedName>
        <fullName evidence="6">5-oxoprolinase/urea amidolyase family protein</fullName>
    </submittedName>
</protein>
<dbReference type="InterPro" id="IPR029000">
    <property type="entry name" value="Cyclophilin-like_dom_sf"/>
</dbReference>
<feature type="domain" description="Carboxyltransferase" evidence="4">
    <location>
        <begin position="7"/>
        <end position="202"/>
    </location>
</feature>
<evidence type="ECO:0000313" key="7">
    <source>
        <dbReference type="Proteomes" id="UP001595696"/>
    </source>
</evidence>
<dbReference type="NCBIfam" id="TIGR00724">
    <property type="entry name" value="urea_amlyse_rel"/>
    <property type="match status" value="1"/>
</dbReference>
<dbReference type="PANTHER" id="PTHR43309">
    <property type="entry name" value="5-OXOPROLINASE SUBUNIT C"/>
    <property type="match status" value="1"/>
</dbReference>
<comment type="caution">
    <text evidence="6">The sequence shown here is derived from an EMBL/GenBank/DDBJ whole genome shotgun (WGS) entry which is preliminary data.</text>
</comment>
<keyword evidence="1" id="KW-0547">Nucleotide-binding</keyword>
<dbReference type="Gene3D" id="3.30.1360.40">
    <property type="match status" value="1"/>
</dbReference>
<dbReference type="InterPro" id="IPR052708">
    <property type="entry name" value="PxpC"/>
</dbReference>
<dbReference type="SUPFAM" id="SSF160467">
    <property type="entry name" value="PH0987 N-terminal domain-like"/>
    <property type="match status" value="1"/>
</dbReference>
<keyword evidence="2" id="KW-0378">Hydrolase</keyword>
<evidence type="ECO:0000256" key="1">
    <source>
        <dbReference type="ARBA" id="ARBA00022741"/>
    </source>
</evidence>
<dbReference type="SMART" id="SM00797">
    <property type="entry name" value="AHS2"/>
    <property type="match status" value="1"/>
</dbReference>
<evidence type="ECO:0000256" key="2">
    <source>
        <dbReference type="ARBA" id="ARBA00022801"/>
    </source>
</evidence>
<dbReference type="Pfam" id="PF02682">
    <property type="entry name" value="CT_C_D"/>
    <property type="match status" value="1"/>
</dbReference>
<proteinExistence type="predicted"/>
<dbReference type="Proteomes" id="UP001595696">
    <property type="component" value="Unassembled WGS sequence"/>
</dbReference>
<accession>A0ABV8DVM8</accession>
<dbReference type="SUPFAM" id="SSF50891">
    <property type="entry name" value="Cyclophilin-like"/>
    <property type="match status" value="2"/>
</dbReference>
<dbReference type="RefSeq" id="WP_378613497.1">
    <property type="nucleotide sequence ID" value="NZ_JBHSAX010000014.1"/>
</dbReference>
<dbReference type="EMBL" id="JBHSAX010000014">
    <property type="protein sequence ID" value="MFC3963754.1"/>
    <property type="molecule type" value="Genomic_DNA"/>
</dbReference>
<feature type="domain" description="Carboxyltransferase" evidence="5">
    <location>
        <begin position="256"/>
        <end position="518"/>
    </location>
</feature>
<name>A0ABV8DVM8_9NOCA</name>
<evidence type="ECO:0000259" key="4">
    <source>
        <dbReference type="SMART" id="SM00796"/>
    </source>
</evidence>
<evidence type="ECO:0000259" key="5">
    <source>
        <dbReference type="SMART" id="SM00797"/>
    </source>
</evidence>
<dbReference type="InterPro" id="IPR003833">
    <property type="entry name" value="CT_C_D"/>
</dbReference>
<sequence length="518" mass="52721">MTREPAFDIRPAGETALLLTLAAGADPIALAELLTARAVPGVLELVPAAETVLVLVRSAAALERVAAALARIAAEPGAHVSRETARSADPLEVPVRYDGADLDAVAAHLGLTTAEVIAAHTGVLWQCAFVGFAPGFGYLRAPDGRLAVPRRDRPRTAIPAGSVALAGGYSAVYPRATPGGWQLIGSTDLALWDLGREPPALIHPGSTVRFVATRIATRVADAGEPATAVVDDPAVLVERVGPAVTVQDLGRPGWTDSGVGHSGAADPAALALANRLVGNPEAAAALEVLVGGLVLRARRRITVAVTGAPLPATVDGVPVGHASVLELAVGSVLALGVTAVGLRGYVAVRGGIEVPAVLGSRSRDTLAGLGPRPVAAGDGLPIGPPPPAWPIVDQAPVPPLPTAPVPVRVRPGPRDGWFADPAALFAGEWRVTGDVDRVGVRLERSRGPALRRAVTTELPTEGLPLGAIQVPPGGEPVIMLADHPVTGGYPVIGVVAAADLGTVAQLRPGTALRFQPLH</sequence>
<dbReference type="Pfam" id="PF02626">
    <property type="entry name" value="CT_A_B"/>
    <property type="match status" value="1"/>
</dbReference>
<dbReference type="InterPro" id="IPR003778">
    <property type="entry name" value="CT_A_B"/>
</dbReference>